<dbReference type="Proteomes" id="UP001220670">
    <property type="component" value="Unassembled WGS sequence"/>
</dbReference>
<reference evidence="2" key="1">
    <citation type="submission" date="2023-01" db="EMBL/GenBank/DDBJ databases">
        <title>Genome analysis of 13 Lactobacillus isolated from gut of wild boar.</title>
        <authorList>
            <person name="Papp P."/>
            <person name="Libisch B."/>
            <person name="Nagy T."/>
            <person name="Olasz F."/>
        </authorList>
    </citation>
    <scope>NUCLEOTIDE SEQUENCE</scope>
    <source>
        <strain evidence="2">F146</strain>
    </source>
</reference>
<sequence length="314" mass="35335">MTNQSNQMAVMQKDITDQVSNRISQLQDDGLALPKDYNPQNALKAAWFKLQQTKDRSNRPALQVCTRSSIANALLDMVTQGLSPAKTQCYFIVYGNEVQLQRSYFGTIAAVKRLSSVKDIDAQVVHQGDEFAIGADELGRIKVTKFVPKFENLDKPIKGAFAFIELADGRVDYTVMTQKQIQTSWGQSRQHNVQQKFGDEMAKRTVINRAAKMYINTSDDSDLLTGSINTVTANEYEDEPERKDVTPETPKSTADKLVQGFKKEQAQIHEEEKQVAEKAPEQQPVKESEQDGNQEADGQTDIFDYIEDDQADEK</sequence>
<dbReference type="InterPro" id="IPR004590">
    <property type="entry name" value="ssDNA_annealing_RecT"/>
</dbReference>
<gene>
    <name evidence="2" type="ORF">PO250_06380</name>
</gene>
<dbReference type="RefSeq" id="WP_272209059.1">
    <property type="nucleotide sequence ID" value="NZ_JAQOMV010000009.1"/>
</dbReference>
<evidence type="ECO:0000313" key="3">
    <source>
        <dbReference type="Proteomes" id="UP001220670"/>
    </source>
</evidence>
<feature type="region of interest" description="Disordered" evidence="1">
    <location>
        <begin position="235"/>
        <end position="314"/>
    </location>
</feature>
<name>A0AAJ1M936_LIMMU</name>
<proteinExistence type="predicted"/>
<dbReference type="Pfam" id="PF03837">
    <property type="entry name" value="RecT"/>
    <property type="match status" value="1"/>
</dbReference>
<evidence type="ECO:0000313" key="2">
    <source>
        <dbReference type="EMBL" id="MDC2829932.1"/>
    </source>
</evidence>
<feature type="compositionally biased region" description="Acidic residues" evidence="1">
    <location>
        <begin position="304"/>
        <end position="314"/>
    </location>
</feature>
<dbReference type="EMBL" id="JAQONE010000022">
    <property type="protein sequence ID" value="MDC2829932.1"/>
    <property type="molecule type" value="Genomic_DNA"/>
</dbReference>
<dbReference type="NCBIfam" id="TIGR00616">
    <property type="entry name" value="rect"/>
    <property type="match status" value="1"/>
</dbReference>
<evidence type="ECO:0000256" key="1">
    <source>
        <dbReference type="SAM" id="MobiDB-lite"/>
    </source>
</evidence>
<feature type="compositionally biased region" description="Basic and acidic residues" evidence="1">
    <location>
        <begin position="261"/>
        <end position="289"/>
    </location>
</feature>
<organism evidence="2 3">
    <name type="scientific">Limosilactobacillus mucosae</name>
    <name type="common">Lactobacillus mucosae</name>
    <dbReference type="NCBI Taxonomy" id="97478"/>
    <lineage>
        <taxon>Bacteria</taxon>
        <taxon>Bacillati</taxon>
        <taxon>Bacillota</taxon>
        <taxon>Bacilli</taxon>
        <taxon>Lactobacillales</taxon>
        <taxon>Lactobacillaceae</taxon>
        <taxon>Limosilactobacillus</taxon>
    </lineage>
</organism>
<dbReference type="InterPro" id="IPR018330">
    <property type="entry name" value="RecT_fam"/>
</dbReference>
<protein>
    <submittedName>
        <fullName evidence="2">Recombinase RecT</fullName>
    </submittedName>
</protein>
<dbReference type="GO" id="GO:0003677">
    <property type="term" value="F:DNA binding"/>
    <property type="evidence" value="ECO:0007669"/>
    <property type="project" value="InterPro"/>
</dbReference>
<dbReference type="AlphaFoldDB" id="A0AAJ1M936"/>
<comment type="caution">
    <text evidence="2">The sequence shown here is derived from an EMBL/GenBank/DDBJ whole genome shotgun (WGS) entry which is preliminary data.</text>
</comment>
<accession>A0AAJ1M936</accession>
<dbReference type="GO" id="GO:0006259">
    <property type="term" value="P:DNA metabolic process"/>
    <property type="evidence" value="ECO:0007669"/>
    <property type="project" value="InterPro"/>
</dbReference>